<accession>A0A179EPZ7</accession>
<keyword evidence="2 7" id="KW-0813">Transport</keyword>
<dbReference type="CDD" id="cd06261">
    <property type="entry name" value="TM_PBP2"/>
    <property type="match status" value="1"/>
</dbReference>
<dbReference type="SUPFAM" id="SSF160964">
    <property type="entry name" value="MalF N-terminal region-like"/>
    <property type="match status" value="1"/>
</dbReference>
<evidence type="ECO:0000313" key="9">
    <source>
        <dbReference type="EMBL" id="OAQ55317.1"/>
    </source>
</evidence>
<evidence type="ECO:0000256" key="5">
    <source>
        <dbReference type="ARBA" id="ARBA00022989"/>
    </source>
</evidence>
<keyword evidence="10" id="KW-1185">Reference proteome</keyword>
<keyword evidence="6 7" id="KW-0472">Membrane</keyword>
<name>A0A179EPZ7_ENTTH</name>
<feature type="transmembrane region" description="Helical" evidence="7">
    <location>
        <begin position="106"/>
        <end position="127"/>
    </location>
</feature>
<dbReference type="GO" id="GO:0005886">
    <property type="term" value="C:plasma membrane"/>
    <property type="evidence" value="ECO:0007669"/>
    <property type="project" value="UniProtKB-SubCell"/>
</dbReference>
<dbReference type="PANTHER" id="PTHR30193:SF37">
    <property type="entry name" value="INNER MEMBRANE ABC TRANSPORTER PERMEASE PROTEIN YCJO"/>
    <property type="match status" value="1"/>
</dbReference>
<evidence type="ECO:0000313" key="10">
    <source>
        <dbReference type="Proteomes" id="UP000078516"/>
    </source>
</evidence>
<feature type="transmembrane region" description="Helical" evidence="7">
    <location>
        <begin position="73"/>
        <end position="94"/>
    </location>
</feature>
<dbReference type="Pfam" id="PF00528">
    <property type="entry name" value="BPD_transp_1"/>
    <property type="match status" value="1"/>
</dbReference>
<dbReference type="PROSITE" id="PS50928">
    <property type="entry name" value="ABC_TM1"/>
    <property type="match status" value="1"/>
</dbReference>
<proteinExistence type="inferred from homology"/>
<sequence length="290" mass="33181">MIGSKKNNLFWICLFLLPSLIGFLLFIIYPVFYSLGVSFTDWDLINPMKFVGLKNYQNLLHDPKFWNSLKNTFLFILGYLPSVMIIGLMVALLLNSKLKMKAVFRGIYFLPVVTSWVAVSLVWKWLFNPKFGLINYFLSLLSVQGPNWLNDPKTAMLAIIITSVWKDIGFIMVLYLGGLQNISPSLYEAADIDGADHWHQFWKITLPMLKPTTFFVSMISLINSFQVFDQVNIMTEGGPGEATTVLVQNIYNSAFKYSEMGYAAAMSWVLFLIILVVSIGQMWGERRMTR</sequence>
<keyword evidence="5 7" id="KW-1133">Transmembrane helix</keyword>
<evidence type="ECO:0000256" key="7">
    <source>
        <dbReference type="RuleBase" id="RU363032"/>
    </source>
</evidence>
<dbReference type="Gene3D" id="1.20.58.370">
    <property type="entry name" value="MalF N-terminal region-like"/>
    <property type="match status" value="1"/>
</dbReference>
<dbReference type="InterPro" id="IPR000515">
    <property type="entry name" value="MetI-like"/>
</dbReference>
<protein>
    <submittedName>
        <fullName evidence="9">Sugar ABC transporter permease</fullName>
    </submittedName>
</protein>
<dbReference type="InterPro" id="IPR051393">
    <property type="entry name" value="ABC_transporter_permease"/>
</dbReference>
<evidence type="ECO:0000256" key="2">
    <source>
        <dbReference type="ARBA" id="ARBA00022448"/>
    </source>
</evidence>
<dbReference type="InterPro" id="IPR035277">
    <property type="entry name" value="MalF_N"/>
</dbReference>
<gene>
    <name evidence="9" type="ORF">A6E74_09345</name>
</gene>
<keyword evidence="3" id="KW-1003">Cell membrane</keyword>
<evidence type="ECO:0000256" key="1">
    <source>
        <dbReference type="ARBA" id="ARBA00004651"/>
    </source>
</evidence>
<dbReference type="RefSeq" id="WP_067484408.1">
    <property type="nucleotide sequence ID" value="NZ_BSWU01000004.1"/>
</dbReference>
<evidence type="ECO:0000256" key="4">
    <source>
        <dbReference type="ARBA" id="ARBA00022692"/>
    </source>
</evidence>
<dbReference type="GO" id="GO:0055085">
    <property type="term" value="P:transmembrane transport"/>
    <property type="evidence" value="ECO:0007669"/>
    <property type="project" value="InterPro"/>
</dbReference>
<dbReference type="InterPro" id="IPR035906">
    <property type="entry name" value="MetI-like_sf"/>
</dbReference>
<dbReference type="Gene3D" id="1.10.3720.10">
    <property type="entry name" value="MetI-like"/>
    <property type="match status" value="1"/>
</dbReference>
<comment type="subcellular location">
    <subcellularLocation>
        <location evidence="1 7">Cell membrane</location>
        <topology evidence="1 7">Multi-pass membrane protein</topology>
    </subcellularLocation>
</comment>
<evidence type="ECO:0000256" key="6">
    <source>
        <dbReference type="ARBA" id="ARBA00023136"/>
    </source>
</evidence>
<organism evidence="9 10">
    <name type="scientific">Enterococcus thailandicus</name>
    <dbReference type="NCBI Taxonomy" id="417368"/>
    <lineage>
        <taxon>Bacteria</taxon>
        <taxon>Bacillati</taxon>
        <taxon>Bacillota</taxon>
        <taxon>Bacilli</taxon>
        <taxon>Lactobacillales</taxon>
        <taxon>Enterococcaceae</taxon>
        <taxon>Enterococcus</taxon>
    </lineage>
</organism>
<comment type="caution">
    <text evidence="9">The sequence shown here is derived from an EMBL/GenBank/DDBJ whole genome shotgun (WGS) entry which is preliminary data.</text>
</comment>
<dbReference type="Proteomes" id="UP000078516">
    <property type="component" value="Unassembled WGS sequence"/>
</dbReference>
<feature type="transmembrane region" description="Helical" evidence="7">
    <location>
        <begin position="262"/>
        <end position="284"/>
    </location>
</feature>
<feature type="domain" description="ABC transmembrane type-1" evidence="8">
    <location>
        <begin position="69"/>
        <end position="281"/>
    </location>
</feature>
<comment type="similarity">
    <text evidence="7">Belongs to the binding-protein-dependent transport system permease family.</text>
</comment>
<feature type="transmembrane region" description="Helical" evidence="7">
    <location>
        <begin position="9"/>
        <end position="32"/>
    </location>
</feature>
<evidence type="ECO:0000256" key="3">
    <source>
        <dbReference type="ARBA" id="ARBA00022475"/>
    </source>
</evidence>
<dbReference type="AlphaFoldDB" id="A0A179EPZ7"/>
<reference evidence="9 10" key="1">
    <citation type="submission" date="2016-04" db="EMBL/GenBank/DDBJ databases">
        <title>Draft genome of an Enterococcus thailandicus strain isolated from bovine feces.</title>
        <authorList>
            <person name="Beukers A.G."/>
            <person name="Zaheer R."/>
            <person name="Goji N."/>
            <person name="Cook S.R."/>
            <person name="Amoako K."/>
            <person name="Chaves A.V."/>
            <person name="Ward M.P."/>
            <person name="Mcallister T.A."/>
        </authorList>
    </citation>
    <scope>NUCLEOTIDE SEQUENCE [LARGE SCALE GENOMIC DNA]</scope>
    <source>
        <strain evidence="9 10">F0711D 46</strain>
    </source>
</reference>
<dbReference type="SUPFAM" id="SSF161098">
    <property type="entry name" value="MetI-like"/>
    <property type="match status" value="1"/>
</dbReference>
<dbReference type="EMBL" id="LWMN01000014">
    <property type="protein sequence ID" value="OAQ55317.1"/>
    <property type="molecule type" value="Genomic_DNA"/>
</dbReference>
<keyword evidence="4 7" id="KW-0812">Transmembrane</keyword>
<dbReference type="PANTHER" id="PTHR30193">
    <property type="entry name" value="ABC TRANSPORTER PERMEASE PROTEIN"/>
    <property type="match status" value="1"/>
</dbReference>
<feature type="transmembrane region" description="Helical" evidence="7">
    <location>
        <begin position="156"/>
        <end position="177"/>
    </location>
</feature>
<evidence type="ECO:0000259" key="8">
    <source>
        <dbReference type="PROSITE" id="PS50928"/>
    </source>
</evidence>